<feature type="chain" id="PRO_5033022158" evidence="6">
    <location>
        <begin position="24"/>
        <end position="146"/>
    </location>
</feature>
<dbReference type="GO" id="GO:0000226">
    <property type="term" value="P:microtubule cytoskeleton organization"/>
    <property type="evidence" value="ECO:0007669"/>
    <property type="project" value="InterPro"/>
</dbReference>
<evidence type="ECO:0000256" key="1">
    <source>
        <dbReference type="ARBA" id="ARBA00004245"/>
    </source>
</evidence>
<evidence type="ECO:0000256" key="2">
    <source>
        <dbReference type="ARBA" id="ARBA00005885"/>
    </source>
</evidence>
<dbReference type="InterPro" id="IPR044806">
    <property type="entry name" value="WVD2/WDL1-4"/>
</dbReference>
<proteinExistence type="inferred from homology"/>
<dbReference type="Pfam" id="PF05004">
    <property type="entry name" value="IFRD"/>
    <property type="match status" value="1"/>
</dbReference>
<evidence type="ECO:0000256" key="4">
    <source>
        <dbReference type="ARBA" id="ARBA00022701"/>
    </source>
</evidence>
<comment type="subcellular location">
    <subcellularLocation>
        <location evidence="1">Cytoplasm</location>
        <location evidence="1">Cytoskeleton</location>
    </subcellularLocation>
</comment>
<accession>A0A835GY57</accession>
<evidence type="ECO:0000256" key="5">
    <source>
        <dbReference type="ARBA" id="ARBA00023212"/>
    </source>
</evidence>
<sequence>SKSTNEIILASRILRLLSLTVGCQDIGVEHEILEDSIPRISQALKLDSDRSSLLCEATSARNNQVLIAAISAWSFLLASLNSWSISPKLWNESIPYLFNLLDESDPSVGMEEREAALKQLRKSLTFRANPMPSFYQEGSPPKVELK</sequence>
<evidence type="ECO:0000313" key="10">
    <source>
        <dbReference type="Proteomes" id="UP000631114"/>
    </source>
</evidence>
<dbReference type="GO" id="GO:0005874">
    <property type="term" value="C:microtubule"/>
    <property type="evidence" value="ECO:0007669"/>
    <property type="project" value="UniProtKB-KW"/>
</dbReference>
<dbReference type="EMBL" id="JADFTS010000009">
    <property type="protein sequence ID" value="KAF9589726.1"/>
    <property type="molecule type" value="Genomic_DNA"/>
</dbReference>
<protein>
    <submittedName>
        <fullName evidence="9">Uncharacterized protein</fullName>
    </submittedName>
</protein>
<organism evidence="9 10">
    <name type="scientific">Coptis chinensis</name>
    <dbReference type="NCBI Taxonomy" id="261450"/>
    <lineage>
        <taxon>Eukaryota</taxon>
        <taxon>Viridiplantae</taxon>
        <taxon>Streptophyta</taxon>
        <taxon>Embryophyta</taxon>
        <taxon>Tracheophyta</taxon>
        <taxon>Spermatophyta</taxon>
        <taxon>Magnoliopsida</taxon>
        <taxon>Ranunculales</taxon>
        <taxon>Ranunculaceae</taxon>
        <taxon>Coptidoideae</taxon>
        <taxon>Coptis</taxon>
    </lineage>
</organism>
<dbReference type="GO" id="GO:0008017">
    <property type="term" value="F:microtubule binding"/>
    <property type="evidence" value="ECO:0007669"/>
    <property type="project" value="InterPro"/>
</dbReference>
<dbReference type="InterPro" id="IPR016024">
    <property type="entry name" value="ARM-type_fold"/>
</dbReference>
<feature type="non-terminal residue" evidence="9">
    <location>
        <position position="146"/>
    </location>
</feature>
<dbReference type="OrthoDB" id="913690at2759"/>
<name>A0A835GY57_9MAGN</name>
<evidence type="ECO:0000256" key="3">
    <source>
        <dbReference type="ARBA" id="ARBA00022490"/>
    </source>
</evidence>
<dbReference type="AlphaFoldDB" id="A0A835GY57"/>
<comment type="similarity">
    <text evidence="2">Belongs to the TPX2 family.</text>
</comment>
<comment type="caution">
    <text evidence="9">The sequence shown here is derived from an EMBL/GenBank/DDBJ whole genome shotgun (WGS) entry which is preliminary data.</text>
</comment>
<dbReference type="InterPro" id="IPR007701">
    <property type="entry name" value="Interferon-rel_develop_reg_N"/>
</dbReference>
<evidence type="ECO:0000313" key="9">
    <source>
        <dbReference type="EMBL" id="KAF9589726.1"/>
    </source>
</evidence>
<dbReference type="SUPFAM" id="SSF48371">
    <property type="entry name" value="ARM repeat"/>
    <property type="match status" value="1"/>
</dbReference>
<dbReference type="PANTHER" id="PTHR46372">
    <property type="entry name" value="PROTEIN WVD2-LIKE 3"/>
    <property type="match status" value="1"/>
</dbReference>
<keyword evidence="3" id="KW-0963">Cytoplasm</keyword>
<dbReference type="InterPro" id="IPR027329">
    <property type="entry name" value="TPX2_C"/>
</dbReference>
<feature type="domain" description="TPX2 C-terminal" evidence="8">
    <location>
        <begin position="110"/>
        <end position="142"/>
    </location>
</feature>
<keyword evidence="6" id="KW-0732">Signal</keyword>
<feature type="non-terminal residue" evidence="9">
    <location>
        <position position="1"/>
    </location>
</feature>
<gene>
    <name evidence="9" type="ORF">IFM89_028635</name>
</gene>
<evidence type="ECO:0000259" key="8">
    <source>
        <dbReference type="Pfam" id="PF06886"/>
    </source>
</evidence>
<keyword evidence="4" id="KW-0493">Microtubule</keyword>
<keyword evidence="10" id="KW-1185">Reference proteome</keyword>
<dbReference type="Pfam" id="PF06886">
    <property type="entry name" value="TPX2"/>
    <property type="match status" value="1"/>
</dbReference>
<evidence type="ECO:0000256" key="6">
    <source>
        <dbReference type="SAM" id="SignalP"/>
    </source>
</evidence>
<evidence type="ECO:0000259" key="7">
    <source>
        <dbReference type="Pfam" id="PF05004"/>
    </source>
</evidence>
<reference evidence="9 10" key="1">
    <citation type="submission" date="2020-10" db="EMBL/GenBank/DDBJ databases">
        <title>The Coptis chinensis genome and diversification of protoberbering-type alkaloids.</title>
        <authorList>
            <person name="Wang B."/>
            <person name="Shu S."/>
            <person name="Song C."/>
            <person name="Liu Y."/>
        </authorList>
    </citation>
    <scope>NUCLEOTIDE SEQUENCE [LARGE SCALE GENOMIC DNA]</scope>
    <source>
        <strain evidence="9">HL-2020</strain>
        <tissue evidence="9">Leaf</tissue>
    </source>
</reference>
<dbReference type="PANTHER" id="PTHR46372:SF2">
    <property type="entry name" value="PROTEIN WVD2-LIKE 3"/>
    <property type="match status" value="1"/>
</dbReference>
<keyword evidence="5" id="KW-0206">Cytoskeleton</keyword>
<dbReference type="Proteomes" id="UP000631114">
    <property type="component" value="Unassembled WGS sequence"/>
</dbReference>
<feature type="signal peptide" evidence="6">
    <location>
        <begin position="1"/>
        <end position="23"/>
    </location>
</feature>
<feature type="domain" description="Interferon-related developmental regulator N-terminal" evidence="7">
    <location>
        <begin position="58"/>
        <end position="109"/>
    </location>
</feature>